<evidence type="ECO:0000256" key="8">
    <source>
        <dbReference type="ARBA" id="ARBA00023136"/>
    </source>
</evidence>
<dbReference type="InterPro" id="IPR019594">
    <property type="entry name" value="Glu/Gly-bd"/>
</dbReference>
<dbReference type="EMBL" id="PDCK01000039">
    <property type="protein sequence ID" value="PRQ56844.1"/>
    <property type="molecule type" value="Genomic_DNA"/>
</dbReference>
<evidence type="ECO:0000256" key="2">
    <source>
        <dbReference type="ARBA" id="ARBA00008685"/>
    </source>
</evidence>
<keyword evidence="6 14" id="KW-1133">Transmembrane helix</keyword>
<dbReference type="GO" id="GO:0016020">
    <property type="term" value="C:membrane"/>
    <property type="evidence" value="ECO:0007669"/>
    <property type="project" value="UniProtKB-SubCell"/>
</dbReference>
<protein>
    <recommendedName>
        <fullName evidence="13">Glutamate receptor</fullName>
    </recommendedName>
</protein>
<evidence type="ECO:0000256" key="1">
    <source>
        <dbReference type="ARBA" id="ARBA00004141"/>
    </source>
</evidence>
<dbReference type="OMA" id="IEAITEC"/>
<feature type="transmembrane region" description="Helical" evidence="14">
    <location>
        <begin position="568"/>
        <end position="590"/>
    </location>
</feature>
<evidence type="ECO:0000256" key="10">
    <source>
        <dbReference type="ARBA" id="ARBA00023180"/>
    </source>
</evidence>
<evidence type="ECO:0000256" key="12">
    <source>
        <dbReference type="ARBA" id="ARBA00023303"/>
    </source>
</evidence>
<keyword evidence="11 13" id="KW-1071">Ligand-gated ion channel</keyword>
<dbReference type="AlphaFoldDB" id="A0A2P6SDU3"/>
<keyword evidence="5" id="KW-0732">Signal</keyword>
<dbReference type="FunFam" id="3.40.190.10:FF:000103">
    <property type="entry name" value="Glutamate receptor"/>
    <property type="match status" value="1"/>
</dbReference>
<keyword evidence="8 13" id="KW-0472">Membrane</keyword>
<dbReference type="InterPro" id="IPR001320">
    <property type="entry name" value="Iontro_rcpt_C"/>
</dbReference>
<feature type="transmembrane region" description="Helical" evidence="14">
    <location>
        <begin position="511"/>
        <end position="531"/>
    </location>
</feature>
<evidence type="ECO:0000256" key="7">
    <source>
        <dbReference type="ARBA" id="ARBA00023065"/>
    </source>
</evidence>
<comment type="similarity">
    <text evidence="2 13">Belongs to the glutamate-gated ion channel (TC 1.A.10.1) family.</text>
</comment>
<accession>A0A2P6SDU3</accession>
<dbReference type="InterPro" id="IPR028082">
    <property type="entry name" value="Peripla_BP_I"/>
</dbReference>
<comment type="subcellular location">
    <subcellularLocation>
        <location evidence="1">Membrane</location>
        <topology evidence="1">Multi-pass membrane protein</topology>
    </subcellularLocation>
</comment>
<dbReference type="Gene3D" id="3.40.50.2300">
    <property type="match status" value="2"/>
</dbReference>
<dbReference type="Gene3D" id="1.10.287.70">
    <property type="match status" value="1"/>
</dbReference>
<feature type="transmembrane region" description="Helical" evidence="14">
    <location>
        <begin position="795"/>
        <end position="815"/>
    </location>
</feature>
<dbReference type="SUPFAM" id="SSF53850">
    <property type="entry name" value="Periplasmic binding protein-like II"/>
    <property type="match status" value="1"/>
</dbReference>
<keyword evidence="10" id="KW-0325">Glycoprotein</keyword>
<dbReference type="InterPro" id="IPR015683">
    <property type="entry name" value="Ionotropic_Glu_rcpt"/>
</dbReference>
<gene>
    <name evidence="16" type="ORF">RchiOBHm_Chr1g0341761</name>
</gene>
<reference evidence="16 17" key="1">
    <citation type="journal article" date="2018" name="Nat. Genet.">
        <title>The Rosa genome provides new insights in the design of modern roses.</title>
        <authorList>
            <person name="Bendahmane M."/>
        </authorList>
    </citation>
    <scope>NUCLEOTIDE SEQUENCE [LARGE SCALE GENOMIC DNA]</scope>
    <source>
        <strain evidence="17">cv. Old Blush</strain>
    </source>
</reference>
<evidence type="ECO:0000256" key="5">
    <source>
        <dbReference type="ARBA" id="ARBA00022729"/>
    </source>
</evidence>
<evidence type="ECO:0000256" key="6">
    <source>
        <dbReference type="ARBA" id="ARBA00022989"/>
    </source>
</evidence>
<keyword evidence="7 13" id="KW-0406">Ion transport</keyword>
<organism evidence="16 17">
    <name type="scientific">Rosa chinensis</name>
    <name type="common">China rose</name>
    <dbReference type="NCBI Taxonomy" id="74649"/>
    <lineage>
        <taxon>Eukaryota</taxon>
        <taxon>Viridiplantae</taxon>
        <taxon>Streptophyta</taxon>
        <taxon>Embryophyta</taxon>
        <taxon>Tracheophyta</taxon>
        <taxon>Spermatophyta</taxon>
        <taxon>Magnoliopsida</taxon>
        <taxon>eudicotyledons</taxon>
        <taxon>Gunneridae</taxon>
        <taxon>Pentapetalae</taxon>
        <taxon>rosids</taxon>
        <taxon>fabids</taxon>
        <taxon>Rosales</taxon>
        <taxon>Rosaceae</taxon>
        <taxon>Rosoideae</taxon>
        <taxon>Rosoideae incertae sedis</taxon>
        <taxon>Rosa</taxon>
    </lineage>
</organism>
<dbReference type="Pfam" id="PF10613">
    <property type="entry name" value="Lig_chan-Glu_bd"/>
    <property type="match status" value="1"/>
</dbReference>
<dbReference type="Pfam" id="PF00060">
    <property type="entry name" value="Lig_chan"/>
    <property type="match status" value="2"/>
</dbReference>
<evidence type="ECO:0000256" key="4">
    <source>
        <dbReference type="ARBA" id="ARBA00022692"/>
    </source>
</evidence>
<dbReference type="InterPro" id="IPR017103">
    <property type="entry name" value="Iontropic_Glu_rcpt_pln"/>
</dbReference>
<keyword evidence="17" id="KW-1185">Reference proteome</keyword>
<evidence type="ECO:0000259" key="15">
    <source>
        <dbReference type="SMART" id="SM00079"/>
    </source>
</evidence>
<feature type="transmembrane region" description="Helical" evidence="14">
    <location>
        <begin position="619"/>
        <end position="640"/>
    </location>
</feature>
<keyword evidence="4 14" id="KW-0812">Transmembrane</keyword>
<evidence type="ECO:0000256" key="14">
    <source>
        <dbReference type="SAM" id="Phobius"/>
    </source>
</evidence>
<comment type="function">
    <text evidence="13">Glutamate-gated receptor that probably acts as non-selective cation channel.</text>
</comment>
<dbReference type="SUPFAM" id="SSF53822">
    <property type="entry name" value="Periplasmic binding protein-like I"/>
    <property type="match status" value="1"/>
</dbReference>
<dbReference type="Gramene" id="PRQ56844">
    <property type="protein sequence ID" value="PRQ56844"/>
    <property type="gene ID" value="RchiOBHm_Chr1g0341761"/>
</dbReference>
<evidence type="ECO:0000313" key="16">
    <source>
        <dbReference type="EMBL" id="PRQ56844.1"/>
    </source>
</evidence>
<dbReference type="GO" id="GO:0015276">
    <property type="term" value="F:ligand-gated monoatomic ion channel activity"/>
    <property type="evidence" value="ECO:0007669"/>
    <property type="project" value="InterPro"/>
</dbReference>
<comment type="caution">
    <text evidence="16">The sequence shown here is derived from an EMBL/GenBank/DDBJ whole genome shotgun (WGS) entry which is preliminary data.</text>
</comment>
<dbReference type="PANTHER" id="PTHR18966">
    <property type="entry name" value="IONOTROPIC GLUTAMATE RECEPTOR"/>
    <property type="match status" value="1"/>
</dbReference>
<evidence type="ECO:0000256" key="13">
    <source>
        <dbReference type="PIRNR" id="PIRNR037090"/>
    </source>
</evidence>
<keyword evidence="9 13" id="KW-0675">Receptor</keyword>
<dbReference type="PIRSF" id="PIRSF037090">
    <property type="entry name" value="Iontro_Glu-like_rcpt_pln"/>
    <property type="match status" value="1"/>
</dbReference>
<dbReference type="Proteomes" id="UP000238479">
    <property type="component" value="Chromosome 1"/>
</dbReference>
<evidence type="ECO:0000256" key="9">
    <source>
        <dbReference type="ARBA" id="ARBA00023170"/>
    </source>
</evidence>
<keyword evidence="12 13" id="KW-0407">Ion channel</keyword>
<name>A0A2P6SDU3_ROSCH</name>
<dbReference type="Gene3D" id="3.40.190.10">
    <property type="entry name" value="Periplasmic binding protein-like II"/>
    <property type="match status" value="2"/>
</dbReference>
<dbReference type="Pfam" id="PF01094">
    <property type="entry name" value="ANF_receptor"/>
    <property type="match status" value="1"/>
</dbReference>
<sequence length="859" mass="97867">MCILLSQLNAALNLLDKIKVEAIIGAQTSMEASLLAELGEATKVPVMSLSQPSHSLPSNKYSFFVEITLDETSEVMGITALVEALKCRDIVLLYENTKYGRDMIPSLINSFQQKNINISYRSFIAPTSTNEQITEELRKLKALNSKTIVLHVSHLIVPRIFLNAKKLRMMSEDYDWIMTSMSMNFLHSINLSVTELMQGVVGLRSYVPASTTLHNLTSRLRPKFYKEEEKPHVEVRELNADGIRAYDATWALAEAVERSRKKFSTTRKQNIRLNPRHLIESRSSKHGVVLLREILQSRLKGLRGEIKYINGRLFSGAFEIVNVIGEGEIKRVGLWPCEKRSIEEWHLFNNRRSLLSTHDLETNKFFEESPSIMKGSKKQLMSSEKKLRIGVPVKVGFKEFVRMEHDIETNTTHITGFSIDVFKAAIRGLPYKVHYEFIPFEDSHGNMAGTYNDLVQQVYLKKYDAVVGDTTISANRSLYVDFTIPYTDLGVGVLVRKDEENMWVFLKPLSADLWITSAAFFILTGLVVWIIERPINQEFQGSLSQQIGTIFWFSFSTLVFAHSKHLITFLLIILIVFPTQQYSSSIFIFYRFNLLPNPGSWSTLLLVAGEKLLNNLTKFVVIIWVFVVLILSSSYTANLASMMTMKQIQMNSKVNYIVYQISSFTKLGFIDFTCKGLKKFDQTEEAYVDALSRGSKHGGVSAIIDEIPYIKIFLAKYSSKYSMIKTKSTTNGFGFVFPKGSKLVHDISRQIEILREEGKLVQMEEDWFHSIKTDLMFDDTTSDPNPLNLHSFRGLFLVSGVSSVVALILFTIFLVKEKWHVVKTFKVGYVIRAQLQHVRKLLSTKVSDENHQNCITSAS</sequence>
<dbReference type="InterPro" id="IPR001828">
    <property type="entry name" value="ANF_lig-bd_rcpt"/>
</dbReference>
<proteinExistence type="inferred from homology"/>
<keyword evidence="3 13" id="KW-0813">Transport</keyword>
<evidence type="ECO:0000313" key="17">
    <source>
        <dbReference type="Proteomes" id="UP000238479"/>
    </source>
</evidence>
<dbReference type="SMART" id="SM00079">
    <property type="entry name" value="PBPe"/>
    <property type="match status" value="1"/>
</dbReference>
<feature type="domain" description="Ionotropic glutamate receptor C-terminal" evidence="15">
    <location>
        <begin position="388"/>
        <end position="770"/>
    </location>
</feature>
<evidence type="ECO:0000256" key="3">
    <source>
        <dbReference type="ARBA" id="ARBA00022448"/>
    </source>
</evidence>
<dbReference type="CDD" id="cd13686">
    <property type="entry name" value="GluR_Plant"/>
    <property type="match status" value="1"/>
</dbReference>
<evidence type="ECO:0000256" key="11">
    <source>
        <dbReference type="ARBA" id="ARBA00023286"/>
    </source>
</evidence>